<dbReference type="Proteomes" id="UP000828390">
    <property type="component" value="Unassembled WGS sequence"/>
</dbReference>
<keyword evidence="2" id="KW-1185">Reference proteome</keyword>
<accession>A0A9D4DDH0</accession>
<gene>
    <name evidence="1" type="ORF">DPMN_182060</name>
</gene>
<proteinExistence type="predicted"/>
<reference evidence="1" key="1">
    <citation type="journal article" date="2019" name="bioRxiv">
        <title>The Genome of the Zebra Mussel, Dreissena polymorpha: A Resource for Invasive Species Research.</title>
        <authorList>
            <person name="McCartney M.A."/>
            <person name="Auch B."/>
            <person name="Kono T."/>
            <person name="Mallez S."/>
            <person name="Zhang Y."/>
            <person name="Obille A."/>
            <person name="Becker A."/>
            <person name="Abrahante J.E."/>
            <person name="Garbe J."/>
            <person name="Badalamenti J.P."/>
            <person name="Herman A."/>
            <person name="Mangelson H."/>
            <person name="Liachko I."/>
            <person name="Sullivan S."/>
            <person name="Sone E.D."/>
            <person name="Koren S."/>
            <person name="Silverstein K.A.T."/>
            <person name="Beckman K.B."/>
            <person name="Gohl D.M."/>
        </authorList>
    </citation>
    <scope>NUCLEOTIDE SEQUENCE</scope>
    <source>
        <strain evidence="1">Duluth1</strain>
        <tissue evidence="1">Whole animal</tissue>
    </source>
</reference>
<comment type="caution">
    <text evidence="1">The sequence shown here is derived from an EMBL/GenBank/DDBJ whole genome shotgun (WGS) entry which is preliminary data.</text>
</comment>
<organism evidence="1 2">
    <name type="scientific">Dreissena polymorpha</name>
    <name type="common">Zebra mussel</name>
    <name type="synonym">Mytilus polymorpha</name>
    <dbReference type="NCBI Taxonomy" id="45954"/>
    <lineage>
        <taxon>Eukaryota</taxon>
        <taxon>Metazoa</taxon>
        <taxon>Spiralia</taxon>
        <taxon>Lophotrochozoa</taxon>
        <taxon>Mollusca</taxon>
        <taxon>Bivalvia</taxon>
        <taxon>Autobranchia</taxon>
        <taxon>Heteroconchia</taxon>
        <taxon>Euheterodonta</taxon>
        <taxon>Imparidentia</taxon>
        <taxon>Neoheterodontei</taxon>
        <taxon>Myida</taxon>
        <taxon>Dreissenoidea</taxon>
        <taxon>Dreissenidae</taxon>
        <taxon>Dreissena</taxon>
    </lineage>
</organism>
<name>A0A9D4DDH0_DREPO</name>
<reference evidence="1" key="2">
    <citation type="submission" date="2020-11" db="EMBL/GenBank/DDBJ databases">
        <authorList>
            <person name="McCartney M.A."/>
            <person name="Auch B."/>
            <person name="Kono T."/>
            <person name="Mallez S."/>
            <person name="Becker A."/>
            <person name="Gohl D.M."/>
            <person name="Silverstein K.A.T."/>
            <person name="Koren S."/>
            <person name="Bechman K.B."/>
            <person name="Herman A."/>
            <person name="Abrahante J.E."/>
            <person name="Garbe J."/>
        </authorList>
    </citation>
    <scope>NUCLEOTIDE SEQUENCE</scope>
    <source>
        <strain evidence="1">Duluth1</strain>
        <tissue evidence="1">Whole animal</tissue>
    </source>
</reference>
<dbReference type="AlphaFoldDB" id="A0A9D4DDH0"/>
<evidence type="ECO:0000313" key="1">
    <source>
        <dbReference type="EMBL" id="KAH3747632.1"/>
    </source>
</evidence>
<evidence type="ECO:0000313" key="2">
    <source>
        <dbReference type="Proteomes" id="UP000828390"/>
    </source>
</evidence>
<dbReference type="EMBL" id="JAIWYP010000010">
    <property type="protein sequence ID" value="KAH3747632.1"/>
    <property type="molecule type" value="Genomic_DNA"/>
</dbReference>
<sequence>MILGDYKNLQPYKDDATSDLTKKKSSDTGWKLIKRIRVVLRRLCCIQKIKD</sequence>
<protein>
    <submittedName>
        <fullName evidence="1">Uncharacterized protein</fullName>
    </submittedName>
</protein>